<dbReference type="InterPro" id="IPR009270">
    <property type="entry name" value="DUF927"/>
</dbReference>
<reference evidence="3 4" key="1">
    <citation type="submission" date="2015-05" db="EMBL/GenBank/DDBJ databases">
        <title>Draft Genome assembly of Streptomyces showdoensis.</title>
        <authorList>
            <person name="Thapa K.K."/>
            <person name="Metsa-Ketela M."/>
        </authorList>
    </citation>
    <scope>NUCLEOTIDE SEQUENCE [LARGE SCALE GENOMIC DNA]</scope>
    <source>
        <strain evidence="3 4">ATCC 15227</strain>
    </source>
</reference>
<keyword evidence="4" id="KW-1185">Reference proteome</keyword>
<dbReference type="OrthoDB" id="3441758at2"/>
<organism evidence="3 4">
    <name type="scientific">Streptomyces showdoensis</name>
    <dbReference type="NCBI Taxonomy" id="68268"/>
    <lineage>
        <taxon>Bacteria</taxon>
        <taxon>Bacillati</taxon>
        <taxon>Actinomycetota</taxon>
        <taxon>Actinomycetes</taxon>
        <taxon>Kitasatosporales</taxon>
        <taxon>Streptomycetaceae</taxon>
        <taxon>Streptomyces</taxon>
    </lineage>
</organism>
<protein>
    <recommendedName>
        <fullName evidence="2">DUF927 domain-containing protein</fullName>
    </recommendedName>
</protein>
<name>A0A2P2GS83_STREW</name>
<comment type="caution">
    <text evidence="3">The sequence shown here is derived from an EMBL/GenBank/DDBJ whole genome shotgun (WGS) entry which is preliminary data.</text>
</comment>
<dbReference type="Pfam" id="PF06048">
    <property type="entry name" value="DUF927"/>
    <property type="match status" value="1"/>
</dbReference>
<evidence type="ECO:0000313" key="4">
    <source>
        <dbReference type="Proteomes" id="UP000265325"/>
    </source>
</evidence>
<feature type="compositionally biased region" description="Polar residues" evidence="1">
    <location>
        <begin position="14"/>
        <end position="23"/>
    </location>
</feature>
<feature type="region of interest" description="Disordered" evidence="1">
    <location>
        <begin position="1"/>
        <end position="25"/>
    </location>
</feature>
<evidence type="ECO:0000313" key="3">
    <source>
        <dbReference type="EMBL" id="KKZ74348.1"/>
    </source>
</evidence>
<gene>
    <name evidence="3" type="ORF">VO63_07835</name>
</gene>
<dbReference type="EMBL" id="LAQS01000009">
    <property type="protein sequence ID" value="KKZ74348.1"/>
    <property type="molecule type" value="Genomic_DNA"/>
</dbReference>
<dbReference type="Proteomes" id="UP000265325">
    <property type="component" value="Unassembled WGS sequence"/>
</dbReference>
<evidence type="ECO:0000256" key="1">
    <source>
        <dbReference type="SAM" id="MobiDB-lite"/>
    </source>
</evidence>
<dbReference type="AlphaFoldDB" id="A0A2P2GS83"/>
<dbReference type="RefSeq" id="WP_046906880.1">
    <property type="nucleotide sequence ID" value="NZ_BAAAXG010000026.1"/>
</dbReference>
<proteinExistence type="predicted"/>
<accession>A0A2P2GS83</accession>
<evidence type="ECO:0000259" key="2">
    <source>
        <dbReference type="Pfam" id="PF06048"/>
    </source>
</evidence>
<feature type="domain" description="DUF927" evidence="2">
    <location>
        <begin position="48"/>
        <end position="324"/>
    </location>
</feature>
<sequence length="590" mass="65003">MSEAPLRAVKPSTPDGNQASPQQPDIGFEYNKIFASLPGETKTPTGYRVSRGGVSLRRPVSKTEDTWVRFAFAPLVMTATFEDPDGEQFVELSWTDRSKGKKPRVVSRIVSRETAKRGRELVRRLGGAGLPAVEGDSRLLERWLAEFEAANYDKIPSEPLAHWLGWQPDGSFVASPEDGVKVDVVYDELREVAKAHGRSGTLRGWQDAVKGLEPFPVPRVAVAASLAASLLNPLRINSFTLDISSRSTKGKTTALQCALSAWANPSEQSDAMSNWRTTLYAIEKRLNLVRGIVTIFDETMAVTDESLIDEVLYQLPMNHGKARSGGAFGSMLPWETILLSSGERPALSFTTSQGAAARILGTTLPPFGNNGGPAAVKAREGVLENFGHAGPEFVAHLRDLLDKPGGRDRLRERHRQLADRFRGDNDMTGRRAPMVAVLALAELMACESKLLPYKPLPEEQWHRLFAAHSPTDNRPEMAMDVVREYIAGHAWELWGGLSTEDRQPTRGWLGAVKRSGDQTKVAILPERLRGILTDAGYSLDAVVGGWIDSEYLELKKTQRPQHLIATRFDGRVAKCFIFTPNAFPDDQEAA</sequence>